<dbReference type="InterPro" id="IPR029787">
    <property type="entry name" value="Nucleotide_cyclase"/>
</dbReference>
<dbReference type="GO" id="GO:0004383">
    <property type="term" value="F:guanylate cyclase activity"/>
    <property type="evidence" value="ECO:0007669"/>
    <property type="project" value="TreeGrafter"/>
</dbReference>
<dbReference type="CDD" id="cd07302">
    <property type="entry name" value="CHD"/>
    <property type="match status" value="1"/>
</dbReference>
<feature type="region of interest" description="Disordered" evidence="8">
    <location>
        <begin position="817"/>
        <end position="847"/>
    </location>
</feature>
<evidence type="ECO:0000256" key="4">
    <source>
        <dbReference type="ARBA" id="ARBA00022989"/>
    </source>
</evidence>
<proteinExistence type="inferred from homology"/>
<evidence type="ECO:0000259" key="9">
    <source>
        <dbReference type="PROSITE" id="PS50125"/>
    </source>
</evidence>
<feature type="compositionally biased region" description="Low complexity" evidence="8">
    <location>
        <begin position="835"/>
        <end position="847"/>
    </location>
</feature>
<evidence type="ECO:0000256" key="7">
    <source>
        <dbReference type="RuleBase" id="RU000405"/>
    </source>
</evidence>
<keyword evidence="4" id="KW-1133">Transmembrane helix</keyword>
<evidence type="ECO:0000313" key="11">
    <source>
        <dbReference type="Proteomes" id="UP000612055"/>
    </source>
</evidence>
<evidence type="ECO:0000313" key="10">
    <source>
        <dbReference type="EMBL" id="KAG2496060.1"/>
    </source>
</evidence>
<dbReference type="Proteomes" id="UP000612055">
    <property type="component" value="Unassembled WGS sequence"/>
</dbReference>
<feature type="compositionally biased region" description="Gly residues" evidence="8">
    <location>
        <begin position="1128"/>
        <end position="1140"/>
    </location>
</feature>
<keyword evidence="6 7" id="KW-0456">Lyase</keyword>
<evidence type="ECO:0000256" key="6">
    <source>
        <dbReference type="ARBA" id="ARBA00023239"/>
    </source>
</evidence>
<dbReference type="Gene3D" id="3.30.70.1230">
    <property type="entry name" value="Nucleotide cyclase"/>
    <property type="match status" value="1"/>
</dbReference>
<feature type="compositionally biased region" description="Gly residues" evidence="8">
    <location>
        <begin position="1582"/>
        <end position="1600"/>
    </location>
</feature>
<keyword evidence="3" id="KW-0547">Nucleotide-binding</keyword>
<feature type="region of interest" description="Disordered" evidence="8">
    <location>
        <begin position="153"/>
        <end position="175"/>
    </location>
</feature>
<feature type="region of interest" description="Disordered" evidence="8">
    <location>
        <begin position="1121"/>
        <end position="1150"/>
    </location>
</feature>
<gene>
    <name evidence="10" type="ORF">HYH03_005979</name>
</gene>
<dbReference type="InterPro" id="IPR001054">
    <property type="entry name" value="A/G_cyclase"/>
</dbReference>
<dbReference type="GO" id="GO:0004016">
    <property type="term" value="F:adenylate cyclase activity"/>
    <property type="evidence" value="ECO:0007669"/>
    <property type="project" value="TreeGrafter"/>
</dbReference>
<dbReference type="OrthoDB" id="532905at2759"/>
<comment type="subcellular location">
    <subcellularLocation>
        <location evidence="1">Membrane</location>
    </subcellularLocation>
</comment>
<feature type="region of interest" description="Disordered" evidence="8">
    <location>
        <begin position="1569"/>
        <end position="1600"/>
    </location>
</feature>
<dbReference type="GO" id="GO:0007168">
    <property type="term" value="P:receptor guanylyl cyclase signaling pathway"/>
    <property type="evidence" value="ECO:0007669"/>
    <property type="project" value="TreeGrafter"/>
</dbReference>
<feature type="region of interest" description="Disordered" evidence="8">
    <location>
        <begin position="1677"/>
        <end position="1697"/>
    </location>
</feature>
<keyword evidence="5" id="KW-0472">Membrane</keyword>
<evidence type="ECO:0000256" key="8">
    <source>
        <dbReference type="SAM" id="MobiDB-lite"/>
    </source>
</evidence>
<dbReference type="EMBL" id="JAEHOE010000021">
    <property type="protein sequence ID" value="KAG2496060.1"/>
    <property type="molecule type" value="Genomic_DNA"/>
</dbReference>
<dbReference type="GO" id="GO:0005886">
    <property type="term" value="C:plasma membrane"/>
    <property type="evidence" value="ECO:0007669"/>
    <property type="project" value="TreeGrafter"/>
</dbReference>
<evidence type="ECO:0000256" key="2">
    <source>
        <dbReference type="ARBA" id="ARBA00022692"/>
    </source>
</evidence>
<keyword evidence="11" id="KW-1185">Reference proteome</keyword>
<sequence length="1784" mass="175857">MHPLSGTSSRVLLPVTLHPIVIRRRHNASSGPGGGGGGQAPPEHGLTAAVVLRYCLSRGVSSMHDQLHRCMAALAELPSCVTLLGGSGHVVYQNTASIKYMGLRQGTTCGGGGEHAALPPPPPRVMAALVAAAGGGDAHSALPPYLTAQAYDEGGPESWSGSAPQPRGPAKSDWASAPSPACMALAAAIGRGPKGAGEAPGVLECGLLSELFAQSPQQMSEVVAEVTAGRSWKGIVRVHTLLARPGAAPPSSAGAGAPWLLWDGTEPGAAAVARQQGPVVLEVGGSWEADALPDGCPATAGVARPPSGWAAPVSGPGTPAAAGQYDAGCRPGGGGVGDGAGAVACRSALSATSGTSPYVAGVAPRVPSVVGGMRGMSLTAAAAAMGVTFSEAPLPRFGRPIAHSPLQFGHGGMHALGHMSPHSRGGADGPAMPALPELAAYSVASTSGEAPGRSQVTSPHVVNGPSRNSLAFGEALFAAGNMSMASAVSFEGGGFVPVTSETDGDATDAAAAAAVRPGPATPVHCRTADVAYDNAFRSGITAPVPSTVAGELASSYVEGTGSLGSARPLGWTGTPLPLPLPAQSNDGGTGGMRAYSVGATASGAPGVICEGPFTGEANSATARAMAADASRLGMYVTAPARQARNAYAALFDAFSSNGPGMIAGGGSIASVTSGNVFGRKSLTIQTSTGMTASGGTSTARPLTARQSVELRRTALGLGKGGGAEVSNPLSTSTWGLVADAGRGGRANVKRNTSFGAAVLRAGQPLPPGPLNRDVPCSTPSVGTPYPRFGTGPGMLSSPNTAGAGSRAHALLTELATGTSSNQGAGSSRQSTDGWPANAGRGGAVARPGGAGGVSFSAAMPRGGASGAAGGGGAPGPLYKTRSDAAVLVANARAAAANGVGVVSVSGGGGGGGSTPPMQRRPTAAASQSNLAAGGGLPCFASEGTPKGARGGGGGGGMAELYGSRDFMFVDTDGTQSSMEPPSPQIAHLEISIHPNPPPASGGPGTPSSAAPPPSPALSPLAPIPSVTDLPCSPTFTPADQRVLGPIAAAVAAPSHALGMDSPTAHRSGTQGAVTLSGFLGPGYRGGAYTVGDRDAGNTCGTNTATNTVTSLNSNARASLESRGVRGAAPGGGEGGAGTCDGEGADGGEEGEGEEAFAWHEVTVSPVADPASAEGPLLLVMQTDVTARVRAERAIAEVLEAEHALLESIFPRHVLEAAAAARQGENRAAGAAKYRLAQLPLAANSASVATYHPMVTILFADIVGFTSLCHEIPATRVMEFLNRLYSRLDTLLDVYGVYKVETIGDCYMVSGGLMARDADGLMSVRASDAVDELHAAKTLAFAKAMLREAAQVRLPTSGKPVEMRIGLHSGPVMSGIVGSKMPRFCLFGDTVNTASRMESTCRPGNIHVSQATKALLPDEPWEATGGVQVKGIGLMKTYRWSPGEAELIALTAGLTDPAGKRGGPGARTRRASAVVIVSANLHAASASSAIVTGPGGASDGKAGGMAAALNNVSSVAMQLTAALGSGRGGFTPLPSPMPMPTPTPGLAAALPGSIDLSSMLTALGGAPATGGHELSGGSTAAAGSGGGASGGNGGGGGGAGGLQRGESGLVAIPSSELGSLWQRSALAGGLLNRSGRRNTFRRSTTVHSDTLQDTLSGMSAPTRKQLMDEAMIARVNGSSNGKPANTDGEASTCEAPASVGEAPVSVGEAPVSVGEAPVSVGEAPTECESVLAVDVERQLQEALEAGVLQGVPEASTTQEEAVTAEAAAAAVADGAAAPVATSTEA</sequence>
<evidence type="ECO:0000256" key="1">
    <source>
        <dbReference type="ARBA" id="ARBA00004370"/>
    </source>
</evidence>
<evidence type="ECO:0000256" key="3">
    <source>
        <dbReference type="ARBA" id="ARBA00022741"/>
    </source>
</evidence>
<dbReference type="GO" id="GO:0001653">
    <property type="term" value="F:peptide receptor activity"/>
    <property type="evidence" value="ECO:0007669"/>
    <property type="project" value="TreeGrafter"/>
</dbReference>
<feature type="region of interest" description="Disordered" evidence="8">
    <location>
        <begin position="988"/>
        <end position="1025"/>
    </location>
</feature>
<dbReference type="PANTHER" id="PTHR11920:SF335">
    <property type="entry name" value="GUANYLATE CYCLASE"/>
    <property type="match status" value="1"/>
</dbReference>
<feature type="compositionally biased region" description="Low complexity" evidence="8">
    <location>
        <begin position="1569"/>
        <end position="1581"/>
    </location>
</feature>
<keyword evidence="2" id="KW-0812">Transmembrane</keyword>
<name>A0A836C0T3_9CHLO</name>
<dbReference type="SMART" id="SM00044">
    <property type="entry name" value="CYCc"/>
    <property type="match status" value="1"/>
</dbReference>
<dbReference type="PROSITE" id="PS50125">
    <property type="entry name" value="GUANYLATE_CYCLASE_2"/>
    <property type="match status" value="1"/>
</dbReference>
<dbReference type="GO" id="GO:0035556">
    <property type="term" value="P:intracellular signal transduction"/>
    <property type="evidence" value="ECO:0007669"/>
    <property type="project" value="InterPro"/>
</dbReference>
<comment type="caution">
    <text evidence="10">The sequence shown here is derived from an EMBL/GenBank/DDBJ whole genome shotgun (WGS) entry which is preliminary data.</text>
</comment>
<dbReference type="GO" id="GO:0000166">
    <property type="term" value="F:nucleotide binding"/>
    <property type="evidence" value="ECO:0007669"/>
    <property type="project" value="UniProtKB-KW"/>
</dbReference>
<dbReference type="SUPFAM" id="SSF55073">
    <property type="entry name" value="Nucleotide cyclase"/>
    <property type="match status" value="1"/>
</dbReference>
<organism evidence="10 11">
    <name type="scientific">Edaphochlamys debaryana</name>
    <dbReference type="NCBI Taxonomy" id="47281"/>
    <lineage>
        <taxon>Eukaryota</taxon>
        <taxon>Viridiplantae</taxon>
        <taxon>Chlorophyta</taxon>
        <taxon>core chlorophytes</taxon>
        <taxon>Chlorophyceae</taxon>
        <taxon>CS clade</taxon>
        <taxon>Chlamydomonadales</taxon>
        <taxon>Chlamydomonadales incertae sedis</taxon>
        <taxon>Edaphochlamys</taxon>
    </lineage>
</organism>
<dbReference type="PANTHER" id="PTHR11920">
    <property type="entry name" value="GUANYLYL CYCLASE"/>
    <property type="match status" value="1"/>
</dbReference>
<feature type="compositionally biased region" description="Polar residues" evidence="8">
    <location>
        <begin position="817"/>
        <end position="832"/>
    </location>
</feature>
<reference evidence="10" key="1">
    <citation type="journal article" date="2020" name="bioRxiv">
        <title>Comparative genomics of Chlamydomonas.</title>
        <authorList>
            <person name="Craig R.J."/>
            <person name="Hasan A.R."/>
            <person name="Ness R.W."/>
            <person name="Keightley P.D."/>
        </authorList>
    </citation>
    <scope>NUCLEOTIDE SEQUENCE</scope>
    <source>
        <strain evidence="10">CCAP 11/70</strain>
    </source>
</reference>
<dbReference type="PROSITE" id="PS00452">
    <property type="entry name" value="GUANYLATE_CYCLASE_1"/>
    <property type="match status" value="1"/>
</dbReference>
<dbReference type="InterPro" id="IPR050401">
    <property type="entry name" value="Cyclic_nucleotide_synthase"/>
</dbReference>
<dbReference type="FunFam" id="3.30.70.1230:FF:000057">
    <property type="entry name" value="Guanylate cyclase"/>
    <property type="match status" value="1"/>
</dbReference>
<dbReference type="Pfam" id="PF00211">
    <property type="entry name" value="Guanylate_cyc"/>
    <property type="match status" value="1"/>
</dbReference>
<feature type="domain" description="Guanylate cyclase" evidence="9">
    <location>
        <begin position="1255"/>
        <end position="1397"/>
    </location>
</feature>
<accession>A0A836C0T3</accession>
<comment type="similarity">
    <text evidence="7">Belongs to the adenylyl cyclase class-4/guanylyl cyclase family.</text>
</comment>
<protein>
    <recommendedName>
        <fullName evidence="9">Guanylate cyclase domain-containing protein</fullName>
    </recommendedName>
</protein>
<evidence type="ECO:0000256" key="5">
    <source>
        <dbReference type="ARBA" id="ARBA00023136"/>
    </source>
</evidence>
<dbReference type="InterPro" id="IPR018297">
    <property type="entry name" value="A/G_cyclase_CS"/>
</dbReference>